<dbReference type="Proteomes" id="UP001519460">
    <property type="component" value="Unassembled WGS sequence"/>
</dbReference>
<accession>A0ABD0L317</accession>
<comment type="caution">
    <text evidence="1">The sequence shown here is derived from an EMBL/GenBank/DDBJ whole genome shotgun (WGS) entry which is preliminary data.</text>
</comment>
<reference evidence="1 2" key="1">
    <citation type="journal article" date="2023" name="Sci. Data">
        <title>Genome assembly of the Korean intertidal mud-creeper Batillaria attramentaria.</title>
        <authorList>
            <person name="Patra A.K."/>
            <person name="Ho P.T."/>
            <person name="Jun S."/>
            <person name="Lee S.J."/>
            <person name="Kim Y."/>
            <person name="Won Y.J."/>
        </authorList>
    </citation>
    <scope>NUCLEOTIDE SEQUENCE [LARGE SCALE GENOMIC DNA]</scope>
    <source>
        <strain evidence="1">Wonlab-2016</strain>
    </source>
</reference>
<keyword evidence="2" id="KW-1185">Reference proteome</keyword>
<sequence length="122" mass="13809">MSALPPSRCPKKSSWNQPFLNVSVAIYEVFLKTAGELTSLQCHCCHLVSVLENCRELTSLQRQRCHLLGVVKNRWGSTFPQRKCRHLPDVPENRRGIKLTIVSVFPLSEYSRTLPGTNLSTT</sequence>
<proteinExistence type="predicted"/>
<dbReference type="AlphaFoldDB" id="A0ABD0L317"/>
<gene>
    <name evidence="1" type="ORF">BaRGS_00015337</name>
</gene>
<evidence type="ECO:0000313" key="1">
    <source>
        <dbReference type="EMBL" id="KAK7493437.1"/>
    </source>
</evidence>
<protein>
    <submittedName>
        <fullName evidence="1">Uncharacterized protein</fullName>
    </submittedName>
</protein>
<name>A0ABD0L317_9CAEN</name>
<organism evidence="1 2">
    <name type="scientific">Batillaria attramentaria</name>
    <dbReference type="NCBI Taxonomy" id="370345"/>
    <lineage>
        <taxon>Eukaryota</taxon>
        <taxon>Metazoa</taxon>
        <taxon>Spiralia</taxon>
        <taxon>Lophotrochozoa</taxon>
        <taxon>Mollusca</taxon>
        <taxon>Gastropoda</taxon>
        <taxon>Caenogastropoda</taxon>
        <taxon>Sorbeoconcha</taxon>
        <taxon>Cerithioidea</taxon>
        <taxon>Batillariidae</taxon>
        <taxon>Batillaria</taxon>
    </lineage>
</organism>
<evidence type="ECO:0000313" key="2">
    <source>
        <dbReference type="Proteomes" id="UP001519460"/>
    </source>
</evidence>
<dbReference type="EMBL" id="JACVVK020000093">
    <property type="protein sequence ID" value="KAK7493437.1"/>
    <property type="molecule type" value="Genomic_DNA"/>
</dbReference>